<dbReference type="EMBL" id="MTYJ01000007">
    <property type="protein sequence ID" value="OQV24420.1"/>
    <property type="molecule type" value="Genomic_DNA"/>
</dbReference>
<organism evidence="3 4">
    <name type="scientific">Hypsibius exemplaris</name>
    <name type="common">Freshwater tardigrade</name>
    <dbReference type="NCBI Taxonomy" id="2072580"/>
    <lineage>
        <taxon>Eukaryota</taxon>
        <taxon>Metazoa</taxon>
        <taxon>Ecdysozoa</taxon>
        <taxon>Tardigrada</taxon>
        <taxon>Eutardigrada</taxon>
        <taxon>Parachela</taxon>
        <taxon>Hypsibioidea</taxon>
        <taxon>Hypsibiidae</taxon>
        <taxon>Hypsibius</taxon>
    </lineage>
</organism>
<reference evidence="4" key="1">
    <citation type="submission" date="2017-01" db="EMBL/GenBank/DDBJ databases">
        <title>Comparative genomics of anhydrobiosis in the tardigrade Hypsibius dujardini.</title>
        <authorList>
            <person name="Yoshida Y."/>
            <person name="Koutsovoulos G."/>
            <person name="Laetsch D."/>
            <person name="Stevens L."/>
            <person name="Kumar S."/>
            <person name="Horikawa D."/>
            <person name="Ishino K."/>
            <person name="Komine S."/>
            <person name="Tomita M."/>
            <person name="Blaxter M."/>
            <person name="Arakawa K."/>
        </authorList>
    </citation>
    <scope>NUCLEOTIDE SEQUENCE [LARGE SCALE GENOMIC DNA]</scope>
    <source>
        <strain evidence="4">Z151</strain>
    </source>
</reference>
<dbReference type="SMART" id="SM00148">
    <property type="entry name" value="PLCXc"/>
    <property type="match status" value="1"/>
</dbReference>
<feature type="domain" description="Phosphatidylinositol-specific phospholipase C X" evidence="2">
    <location>
        <begin position="13"/>
        <end position="183"/>
    </location>
</feature>
<name>A0A1W0XAJ3_HYPEX</name>
<accession>A0A1W0XAJ3</accession>
<gene>
    <name evidence="3" type="ORF">BV898_01952</name>
</gene>
<dbReference type="InterPro" id="IPR042158">
    <property type="entry name" value="PLCXD1/2/3"/>
</dbReference>
<comment type="caution">
    <text evidence="3">The sequence shown here is derived from an EMBL/GenBank/DDBJ whole genome shotgun (WGS) entry which is preliminary data.</text>
</comment>
<protein>
    <submittedName>
        <fullName evidence="3">PI-PLC X domain-containing protein 3</fullName>
    </submittedName>
</protein>
<dbReference type="CDD" id="cd08616">
    <property type="entry name" value="PI-PLCXD1c"/>
    <property type="match status" value="1"/>
</dbReference>
<dbReference type="OrthoDB" id="1046782at2759"/>
<dbReference type="InterPro" id="IPR017946">
    <property type="entry name" value="PLC-like_Pdiesterase_TIM-brl"/>
</dbReference>
<dbReference type="Gene3D" id="3.20.20.190">
    <property type="entry name" value="Phosphatidylinositol (PI) phosphodiesterase"/>
    <property type="match status" value="1"/>
</dbReference>
<proteinExistence type="predicted"/>
<dbReference type="PROSITE" id="PS50007">
    <property type="entry name" value="PIPLC_X_DOMAIN"/>
    <property type="match status" value="1"/>
</dbReference>
<evidence type="ECO:0000313" key="3">
    <source>
        <dbReference type="EMBL" id="OQV24420.1"/>
    </source>
</evidence>
<keyword evidence="4" id="KW-1185">Reference proteome</keyword>
<evidence type="ECO:0000313" key="4">
    <source>
        <dbReference type="Proteomes" id="UP000192578"/>
    </source>
</evidence>
<dbReference type="Proteomes" id="UP000192578">
    <property type="component" value="Unassembled WGS sequence"/>
</dbReference>
<dbReference type="GO" id="GO:0006629">
    <property type="term" value="P:lipid metabolic process"/>
    <property type="evidence" value="ECO:0007669"/>
    <property type="project" value="InterPro"/>
</dbReference>
<dbReference type="InterPro" id="IPR051057">
    <property type="entry name" value="PI-PLC_domain"/>
</dbReference>
<feature type="region of interest" description="Disordered" evidence="1">
    <location>
        <begin position="322"/>
        <end position="348"/>
    </location>
</feature>
<feature type="compositionally biased region" description="Basic and acidic residues" evidence="1">
    <location>
        <begin position="338"/>
        <end position="348"/>
    </location>
</feature>
<evidence type="ECO:0000259" key="2">
    <source>
        <dbReference type="SMART" id="SM00148"/>
    </source>
</evidence>
<dbReference type="InterPro" id="IPR000909">
    <property type="entry name" value="PLipase_C_PInositol-sp_X_dom"/>
</dbReference>
<dbReference type="PANTHER" id="PTHR13593">
    <property type="match status" value="1"/>
</dbReference>
<dbReference type="SUPFAM" id="SSF51695">
    <property type="entry name" value="PLC-like phosphodiesterases"/>
    <property type="match status" value="1"/>
</dbReference>
<dbReference type="AlphaFoldDB" id="A0A1W0XAJ3"/>
<dbReference type="Pfam" id="PF00388">
    <property type="entry name" value="PI-PLC-X"/>
    <property type="match status" value="1"/>
</dbReference>
<dbReference type="GO" id="GO:0008081">
    <property type="term" value="F:phosphoric diester hydrolase activity"/>
    <property type="evidence" value="ECO:0007669"/>
    <property type="project" value="InterPro"/>
</dbReference>
<sequence>MDWMGELPSWMQSYPLSTIAIPGSHDSGTFSLDPNGPFAPDQPKTLATILATFPCIARPIVYRWSVTQSLHYDDQLASGIRYFDLRVSSGPEVNQYSVVHGLYGLEIMSCLQCIRDYSTKHPSEVFILDINHFYDMQVSDHNALIRMIVSELGDLLVPAQASLESITLAGLWQTKGRVICIYQNSIAHFFAKFVWCSAAITSPWPNVTDKGKLISYLDTRYEMGPPPPRILYATQGILTPSTGVIVRHPMSSLKTDMALGATDTVLKWITSKEEDNWYNIVLVDFVNYEKFAAQIIALNRTKRAPAIVSFPLLFGHLQLVPPSGLDEPSKPKSGSCKVPEEARNEDSS</sequence>
<dbReference type="PANTHER" id="PTHR13593:SF113">
    <property type="entry name" value="SI:DKEY-266F7.9"/>
    <property type="match status" value="1"/>
</dbReference>
<evidence type="ECO:0000256" key="1">
    <source>
        <dbReference type="SAM" id="MobiDB-lite"/>
    </source>
</evidence>